<keyword evidence="2" id="KW-1185">Reference proteome</keyword>
<dbReference type="EMBL" id="FUKJ01000049">
    <property type="protein sequence ID" value="SJM90018.1"/>
    <property type="molecule type" value="Genomic_DNA"/>
</dbReference>
<dbReference type="Pfam" id="PF09957">
    <property type="entry name" value="VapB_antitoxin"/>
    <property type="match status" value="1"/>
</dbReference>
<gene>
    <name evidence="1" type="ORF">CRENPOLYSF2_1420012</name>
</gene>
<evidence type="ECO:0008006" key="3">
    <source>
        <dbReference type="Google" id="ProtNLM"/>
    </source>
</evidence>
<evidence type="ECO:0000313" key="1">
    <source>
        <dbReference type="EMBL" id="SJM90018.1"/>
    </source>
</evidence>
<dbReference type="Proteomes" id="UP000195442">
    <property type="component" value="Unassembled WGS sequence"/>
</dbReference>
<organism evidence="1 2">
    <name type="scientific">Crenothrix polyspora</name>
    <dbReference type="NCBI Taxonomy" id="360316"/>
    <lineage>
        <taxon>Bacteria</taxon>
        <taxon>Pseudomonadati</taxon>
        <taxon>Pseudomonadota</taxon>
        <taxon>Gammaproteobacteria</taxon>
        <taxon>Methylococcales</taxon>
        <taxon>Crenotrichaceae</taxon>
        <taxon>Crenothrix</taxon>
    </lineage>
</organism>
<proteinExistence type="predicted"/>
<dbReference type="OrthoDB" id="9805830at2"/>
<accession>A0A1R4H1B0</accession>
<name>A0A1R4H1B0_9GAMM</name>
<sequence>MQTTLIIDDKLFEEAANLVSVQNPNLLVEMALTEFIRNHQQPKKRDIRELIGKVEISPDYDYKKLRNYSDPSYF</sequence>
<reference evidence="2" key="1">
    <citation type="submission" date="2017-02" db="EMBL/GenBank/DDBJ databases">
        <authorList>
            <person name="Daims H."/>
        </authorList>
    </citation>
    <scope>NUCLEOTIDE SEQUENCE [LARGE SCALE GENOMIC DNA]</scope>
</reference>
<dbReference type="InterPro" id="IPR019239">
    <property type="entry name" value="VapB_antitoxin"/>
</dbReference>
<evidence type="ECO:0000313" key="2">
    <source>
        <dbReference type="Proteomes" id="UP000195442"/>
    </source>
</evidence>
<dbReference type="AlphaFoldDB" id="A0A1R4H1B0"/>
<dbReference type="RefSeq" id="WP_087145911.1">
    <property type="nucleotide sequence ID" value="NZ_FUKJ01000049.1"/>
</dbReference>
<protein>
    <recommendedName>
        <fullName evidence="3">DUF2191 domain-containing protein</fullName>
    </recommendedName>
</protein>